<reference evidence="6 7" key="1">
    <citation type="journal article" date="2011" name="J. Biotechnol.">
        <title>High-quality genome sequence of Pichia pastoris CBS7435.</title>
        <authorList>
            <person name="Kuberl A."/>
            <person name="Schneider J."/>
            <person name="Thallinger G.G."/>
            <person name="Anderl I."/>
            <person name="Wibberg D."/>
            <person name="Hajek T."/>
            <person name="Jaenicke S."/>
            <person name="Brinkrolf K."/>
            <person name="Goesmann A."/>
            <person name="Szczepanowski R."/>
            <person name="Puhler A."/>
            <person name="Schwab H."/>
            <person name="Glieder A."/>
            <person name="Pichler H."/>
        </authorList>
    </citation>
    <scope>NUCLEOTIDE SEQUENCE [LARGE SCALE GENOMIC DNA]</scope>
    <source>
        <strain evidence="7">ATCC 76273 / CBS 7435 / CECT 11047 / NRRL Y-11430 / Wegner 21-1</strain>
    </source>
</reference>
<evidence type="ECO:0000256" key="1">
    <source>
        <dbReference type="ARBA" id="ARBA00004173"/>
    </source>
</evidence>
<organism evidence="6 7">
    <name type="scientific">Komagataella phaffii (strain ATCC 76273 / CBS 7435 / CECT 11047 / NRRL Y-11430 / Wegner 21-1)</name>
    <name type="common">Yeast</name>
    <name type="synonym">Pichia pastoris</name>
    <dbReference type="NCBI Taxonomy" id="981350"/>
    <lineage>
        <taxon>Eukaryota</taxon>
        <taxon>Fungi</taxon>
        <taxon>Dikarya</taxon>
        <taxon>Ascomycota</taxon>
        <taxon>Saccharomycotina</taxon>
        <taxon>Pichiomycetes</taxon>
        <taxon>Pichiales</taxon>
        <taxon>Pichiaceae</taxon>
        <taxon>Komagataella</taxon>
    </lineage>
</organism>
<dbReference type="GO" id="GO:0005739">
    <property type="term" value="C:mitochondrion"/>
    <property type="evidence" value="ECO:0007669"/>
    <property type="project" value="UniProtKB-SubCell"/>
</dbReference>
<reference evidence="6 7" key="2">
    <citation type="journal article" date="2016" name="FEMS Yeast Res.">
        <title>Curation of the genome annotation of Pichia pastoris (Komagataella phaffii) CBS7435 from gene level to protein function.</title>
        <authorList>
            <person name="Valli M."/>
            <person name="Tatto N.E."/>
            <person name="Peymann A."/>
            <person name="Gruber C."/>
            <person name="Landes N."/>
            <person name="Ekker H."/>
            <person name="Thallinger G.G."/>
            <person name="Mattanovich D."/>
            <person name="Gasser B."/>
            <person name="Graf A.B."/>
        </authorList>
    </citation>
    <scope>GENOME REANNOTATION</scope>
    <source>
        <strain evidence="6 7">ATCC 76273 / CBS 7435 / CECT 11047 / NRRL Y-11430 / Wegner 21-1</strain>
    </source>
</reference>
<keyword evidence="7" id="KW-1185">Reference proteome</keyword>
<evidence type="ECO:0000256" key="2">
    <source>
        <dbReference type="ARBA" id="ARBA00008197"/>
    </source>
</evidence>
<keyword evidence="4" id="KW-0496">Mitochondrion</keyword>
<evidence type="ECO:0000256" key="5">
    <source>
        <dbReference type="SAM" id="MobiDB-lite"/>
    </source>
</evidence>
<dbReference type="PANTHER" id="PTHR28163:SF1">
    <property type="entry name" value="PROTEIN PET117 HOMOLOG, MITOCHONDRIAL"/>
    <property type="match status" value="1"/>
</dbReference>
<dbReference type="EMBL" id="FR839628">
    <property type="protein sequence ID" value="SCV11887.1"/>
    <property type="molecule type" value="Genomic_DNA"/>
</dbReference>
<protein>
    <submittedName>
        <fullName evidence="6">Cytochrome c oxidase assembly protein</fullName>
    </submittedName>
</protein>
<keyword evidence="3" id="KW-0809">Transit peptide</keyword>
<comment type="similarity">
    <text evidence="2">Belongs to the PET117 family.</text>
</comment>
<dbReference type="Proteomes" id="UP000006853">
    <property type="component" value="Chromosome 1"/>
</dbReference>
<evidence type="ECO:0000313" key="6">
    <source>
        <dbReference type="EMBL" id="SCV11887.1"/>
    </source>
</evidence>
<dbReference type="InterPro" id="IPR031568">
    <property type="entry name" value="Pet117"/>
</dbReference>
<evidence type="ECO:0000256" key="3">
    <source>
        <dbReference type="ARBA" id="ARBA00022946"/>
    </source>
</evidence>
<dbReference type="GO" id="GO:0033617">
    <property type="term" value="P:mitochondrial respiratory chain complex IV assembly"/>
    <property type="evidence" value="ECO:0007669"/>
    <property type="project" value="TreeGrafter"/>
</dbReference>
<feature type="region of interest" description="Disordered" evidence="5">
    <location>
        <begin position="36"/>
        <end position="56"/>
    </location>
</feature>
<dbReference type="PANTHER" id="PTHR28163">
    <property type="entry name" value="PROTEIN PET117 HOMOLOG, MITOCHONDRIAL"/>
    <property type="match status" value="1"/>
</dbReference>
<name>A0A1G4KPF4_KOMPC</name>
<dbReference type="Pfam" id="PF15786">
    <property type="entry name" value="PET117"/>
    <property type="match status" value="1"/>
</dbReference>
<gene>
    <name evidence="6" type="primary">PET117</name>
    <name evidence="6" type="ordered locus">PP7435_Chr1-1018</name>
</gene>
<dbReference type="AlphaFoldDB" id="A0A1G4KPF4"/>
<comment type="subcellular location">
    <subcellularLocation>
        <location evidence="1">Mitochondrion</location>
    </subcellularLocation>
</comment>
<proteinExistence type="inferred from homology"/>
<accession>A0A1G4KPF4</accession>
<sequence>MSRAAKLTFGISTAFAVGTAIGVYYLQEQEREALKQGPIKDQKRLDSRAEMTSKQRANLREFELQKKLKEELEATQPLTGDVIQGLEKGKE</sequence>
<evidence type="ECO:0000313" key="7">
    <source>
        <dbReference type="Proteomes" id="UP000006853"/>
    </source>
</evidence>
<evidence type="ECO:0000256" key="4">
    <source>
        <dbReference type="ARBA" id="ARBA00023128"/>
    </source>
</evidence>